<dbReference type="Proteomes" id="UP000326725">
    <property type="component" value="Unassembled WGS sequence"/>
</dbReference>
<feature type="domain" description="Heparinase II/III-like C-terminal" evidence="5">
    <location>
        <begin position="315"/>
        <end position="389"/>
    </location>
</feature>
<evidence type="ECO:0000313" key="7">
    <source>
        <dbReference type="EMBL" id="VVZ95524.1"/>
    </source>
</evidence>
<dbReference type="InterPro" id="IPR008929">
    <property type="entry name" value="Chondroitin_lyas"/>
</dbReference>
<keyword evidence="2" id="KW-0732">Signal</keyword>
<sequence>MSKSSCSLPNPVSDLLGALLSRSYKFIVGEVGGSNSVAKKSLEKAVNEKKVEIKSFEDTDLDFLTFDWCSPDKDRNWWWQMQALPFLDWFSRCHQLLDERELEQYFDFCVAALLQWLKQEPNSDQSPLRWHDHATAYRLTHLTNWLIVVSANEALVEKLLSVESTLNLPEVFSNHVAWLSEEENYSKHTNHGFDQAMAVFSLGLHAGRKLWQAESDLAEKRLIDEVKFAFTEEGVHKENSPGYHVFMMRRLEKLVRLEQLGETTVGIEARIIQEDAERFLEAITLPDGTLPMVGDTRGGQKGKMTEIEEGPVVYDFSKSGYVVIKGLYKEKPYYLLFKNCHDSNYHRHDDDLSIYLYYNGRTLLGDGGLGSHNENDPKRKQLRSYKSHNVPYVKSLAVRNREQLNRPPSVVVNEHGVTGMSAMFGQVIKRTVDWKNVHSGRIAVRDKVANFKPDQVFGAGFITEYQFEKKGDNKSYDILGGGIVYATITPRIKVDAENHQALISKSYGDFELVHSMSCESMGSDAISFAINLGGATP</sequence>
<gene>
    <name evidence="7" type="ORF">HALO32_01595</name>
</gene>
<dbReference type="Pfam" id="PF07940">
    <property type="entry name" value="Hepar_II_III_C"/>
    <property type="match status" value="1"/>
</dbReference>
<evidence type="ECO:0000256" key="2">
    <source>
        <dbReference type="ARBA" id="ARBA00022729"/>
    </source>
</evidence>
<protein>
    <submittedName>
        <fullName evidence="7">Heparinase II/III-like protein</fullName>
    </submittedName>
</protein>
<dbReference type="GO" id="GO:0042597">
    <property type="term" value="C:periplasmic space"/>
    <property type="evidence" value="ECO:0007669"/>
    <property type="project" value="UniProtKB-SubCell"/>
</dbReference>
<dbReference type="EMBL" id="CABVOU010000030">
    <property type="protein sequence ID" value="VVZ95524.1"/>
    <property type="molecule type" value="Genomic_DNA"/>
</dbReference>
<keyword evidence="3" id="KW-0574">Periplasm</keyword>
<reference evidence="7 8" key="1">
    <citation type="submission" date="2019-09" db="EMBL/GenBank/DDBJ databases">
        <authorList>
            <person name="Criscuolo A."/>
        </authorList>
    </citation>
    <scope>NUCLEOTIDE SEQUENCE [LARGE SCALE GENOMIC DNA]</scope>
    <source>
        <strain evidence="8">3(2)</strain>
    </source>
</reference>
<dbReference type="GO" id="GO:0016829">
    <property type="term" value="F:lyase activity"/>
    <property type="evidence" value="ECO:0007669"/>
    <property type="project" value="UniProtKB-KW"/>
</dbReference>
<dbReference type="Gene3D" id="1.50.10.100">
    <property type="entry name" value="Chondroitin AC/alginate lyase"/>
    <property type="match status" value="1"/>
</dbReference>
<keyword evidence="8" id="KW-1185">Reference proteome</keyword>
<accession>A0A5K1I1E0</accession>
<dbReference type="PANTHER" id="PTHR39210:SF1">
    <property type="entry name" value="HEPARIN-SULFATE LYASE"/>
    <property type="match status" value="1"/>
</dbReference>
<dbReference type="PANTHER" id="PTHR39210">
    <property type="entry name" value="HEPARIN-SULFATE LYASE"/>
    <property type="match status" value="1"/>
</dbReference>
<dbReference type="InterPro" id="IPR012480">
    <property type="entry name" value="Hepar_II_III_C"/>
</dbReference>
<comment type="subcellular location">
    <subcellularLocation>
        <location evidence="1">Periplasm</location>
    </subcellularLocation>
</comment>
<evidence type="ECO:0000259" key="5">
    <source>
        <dbReference type="Pfam" id="PF07940"/>
    </source>
</evidence>
<name>A0A5K1I1E0_9GAMM</name>
<evidence type="ECO:0000259" key="6">
    <source>
        <dbReference type="Pfam" id="PF16889"/>
    </source>
</evidence>
<organism evidence="7 8">
    <name type="scientific">Halomonas lysinitropha</name>
    <dbReference type="NCBI Taxonomy" id="2607506"/>
    <lineage>
        <taxon>Bacteria</taxon>
        <taxon>Pseudomonadati</taxon>
        <taxon>Pseudomonadota</taxon>
        <taxon>Gammaproteobacteria</taxon>
        <taxon>Oceanospirillales</taxon>
        <taxon>Halomonadaceae</taxon>
        <taxon>Halomonas</taxon>
    </lineage>
</organism>
<dbReference type="InterPro" id="IPR031680">
    <property type="entry name" value="Hepar_II_III_N"/>
</dbReference>
<evidence type="ECO:0000256" key="1">
    <source>
        <dbReference type="ARBA" id="ARBA00004418"/>
    </source>
</evidence>
<proteinExistence type="predicted"/>
<dbReference type="AlphaFoldDB" id="A0A5K1I1E0"/>
<dbReference type="SUPFAM" id="SSF48230">
    <property type="entry name" value="Chondroitin AC/alginate lyase"/>
    <property type="match status" value="1"/>
</dbReference>
<keyword evidence="4" id="KW-0456">Lyase</keyword>
<dbReference type="Gene3D" id="2.70.98.70">
    <property type="match status" value="1"/>
</dbReference>
<evidence type="ECO:0000313" key="8">
    <source>
        <dbReference type="Proteomes" id="UP000326725"/>
    </source>
</evidence>
<evidence type="ECO:0000256" key="4">
    <source>
        <dbReference type="ARBA" id="ARBA00023239"/>
    </source>
</evidence>
<evidence type="ECO:0000256" key="3">
    <source>
        <dbReference type="ARBA" id="ARBA00022764"/>
    </source>
</evidence>
<dbReference type="RefSeq" id="WP_151443268.1">
    <property type="nucleotide sequence ID" value="NZ_CABVOU010000030.1"/>
</dbReference>
<feature type="domain" description="Heparin-sulfate lyase N-terminal" evidence="6">
    <location>
        <begin position="66"/>
        <end position="305"/>
    </location>
</feature>
<dbReference type="Pfam" id="PF16889">
    <property type="entry name" value="Hepar_II_III_N"/>
    <property type="match status" value="1"/>
</dbReference>